<evidence type="ECO:0000259" key="1">
    <source>
        <dbReference type="Pfam" id="PF07883"/>
    </source>
</evidence>
<keyword evidence="3" id="KW-1185">Reference proteome</keyword>
<dbReference type="Pfam" id="PF07883">
    <property type="entry name" value="Cupin_2"/>
    <property type="match status" value="1"/>
</dbReference>
<dbReference type="OrthoDB" id="5840532at2759"/>
<evidence type="ECO:0000313" key="3">
    <source>
        <dbReference type="Proteomes" id="UP000242287"/>
    </source>
</evidence>
<accession>A0A2A9P197</accession>
<dbReference type="Gene3D" id="2.60.120.10">
    <property type="entry name" value="Jelly Rolls"/>
    <property type="match status" value="1"/>
</dbReference>
<dbReference type="InterPro" id="IPR014710">
    <property type="entry name" value="RmlC-like_jellyroll"/>
</dbReference>
<organism evidence="2 3">
    <name type="scientific">Amanita thiersii Skay4041</name>
    <dbReference type="NCBI Taxonomy" id="703135"/>
    <lineage>
        <taxon>Eukaryota</taxon>
        <taxon>Fungi</taxon>
        <taxon>Dikarya</taxon>
        <taxon>Basidiomycota</taxon>
        <taxon>Agaricomycotina</taxon>
        <taxon>Agaricomycetes</taxon>
        <taxon>Agaricomycetidae</taxon>
        <taxon>Agaricales</taxon>
        <taxon>Pluteineae</taxon>
        <taxon>Amanitaceae</taxon>
        <taxon>Amanita</taxon>
    </lineage>
</organism>
<name>A0A2A9P197_9AGAR</name>
<reference evidence="2 3" key="1">
    <citation type="submission" date="2014-02" db="EMBL/GenBank/DDBJ databases">
        <title>Transposable element dynamics among asymbiotic and ectomycorrhizal Amanita fungi.</title>
        <authorList>
            <consortium name="DOE Joint Genome Institute"/>
            <person name="Hess J."/>
            <person name="Skrede I."/>
            <person name="Wolfe B."/>
            <person name="LaButti K."/>
            <person name="Ohm R.A."/>
            <person name="Grigoriev I.V."/>
            <person name="Pringle A."/>
        </authorList>
    </citation>
    <scope>NUCLEOTIDE SEQUENCE [LARGE SCALE GENOMIC DNA]</scope>
    <source>
        <strain evidence="2 3">SKay4041</strain>
    </source>
</reference>
<dbReference type="Gene3D" id="2.20.70.150">
    <property type="match status" value="1"/>
</dbReference>
<protein>
    <recommendedName>
        <fullName evidence="1">Cupin type-2 domain-containing protein</fullName>
    </recommendedName>
</protein>
<dbReference type="Proteomes" id="UP000242287">
    <property type="component" value="Unassembled WGS sequence"/>
</dbReference>
<sequence length="177" mass="18839">MADSTLPPLPPIRRIVTGHNEQAIAVVASDVMLGGEVMTGVPGGRGGAIWITTDSIPTRDNNSSDDGAKRVIDAPPNMNLVHPSGTNLRFTDIPPGAAAPMHRTSSVDYNILVTGELIHITEDGTEKHLKAGDIVIQKGTMHSWRNPSSSWARLVSVLIAAEPAVVNGQQQDPRVIF</sequence>
<dbReference type="InterPro" id="IPR011051">
    <property type="entry name" value="RmlC_Cupin_sf"/>
</dbReference>
<feature type="domain" description="Cupin type-2" evidence="1">
    <location>
        <begin position="91"/>
        <end position="157"/>
    </location>
</feature>
<gene>
    <name evidence="2" type="ORF">AMATHDRAFT_134496</name>
</gene>
<dbReference type="InterPro" id="IPR013096">
    <property type="entry name" value="Cupin_2"/>
</dbReference>
<dbReference type="STRING" id="703135.A0A2A9P197"/>
<dbReference type="PANTHER" id="PTHR36156">
    <property type="entry name" value="SLR2101 PROTEIN"/>
    <property type="match status" value="1"/>
</dbReference>
<evidence type="ECO:0000313" key="2">
    <source>
        <dbReference type="EMBL" id="PFH54440.1"/>
    </source>
</evidence>
<dbReference type="AlphaFoldDB" id="A0A2A9P197"/>
<dbReference type="PANTHER" id="PTHR36156:SF2">
    <property type="entry name" value="CUPIN TYPE-2 DOMAIN-CONTAINING PROTEIN"/>
    <property type="match status" value="1"/>
</dbReference>
<proteinExistence type="predicted"/>
<dbReference type="EMBL" id="KZ301969">
    <property type="protein sequence ID" value="PFH54440.1"/>
    <property type="molecule type" value="Genomic_DNA"/>
</dbReference>
<dbReference type="SUPFAM" id="SSF51182">
    <property type="entry name" value="RmlC-like cupins"/>
    <property type="match status" value="1"/>
</dbReference>
<dbReference type="CDD" id="cd02231">
    <property type="entry name" value="cupin_BLL6423-like"/>
    <property type="match status" value="1"/>
</dbReference>
<dbReference type="InterPro" id="IPR047142">
    <property type="entry name" value="OryJ/VirC-like"/>
</dbReference>